<dbReference type="Proteomes" id="UP000593892">
    <property type="component" value="Chromosome"/>
</dbReference>
<dbReference type="Pfam" id="PF02518">
    <property type="entry name" value="HATPase_c"/>
    <property type="match status" value="1"/>
</dbReference>
<keyword evidence="1" id="KW-0597">Phosphoprotein</keyword>
<keyword evidence="4" id="KW-1185">Reference proteome</keyword>
<reference evidence="3 4" key="1">
    <citation type="submission" date="2020-10" db="EMBL/GenBank/DDBJ databases">
        <title>Complete genome sequence of Paludibaculum fermentans P105T, a facultatively anaerobic acidobacterium capable of dissimilatory Fe(III) reduction.</title>
        <authorList>
            <person name="Dedysh S.N."/>
            <person name="Beletsky A.V."/>
            <person name="Kulichevskaya I.S."/>
            <person name="Mardanov A.V."/>
            <person name="Ravin N.V."/>
        </authorList>
    </citation>
    <scope>NUCLEOTIDE SEQUENCE [LARGE SCALE GENOMIC DNA]</scope>
    <source>
        <strain evidence="3 4">P105</strain>
    </source>
</reference>
<dbReference type="InterPro" id="IPR005467">
    <property type="entry name" value="His_kinase_dom"/>
</dbReference>
<evidence type="ECO:0000256" key="1">
    <source>
        <dbReference type="ARBA" id="ARBA00022553"/>
    </source>
</evidence>
<dbReference type="SUPFAM" id="SSF55785">
    <property type="entry name" value="PYP-like sensor domain (PAS domain)"/>
    <property type="match status" value="1"/>
</dbReference>
<dbReference type="SMART" id="SM00387">
    <property type="entry name" value="HATPase_c"/>
    <property type="match status" value="1"/>
</dbReference>
<name>A0A7S7NR70_PALFE</name>
<dbReference type="PROSITE" id="PS50109">
    <property type="entry name" value="HIS_KIN"/>
    <property type="match status" value="1"/>
</dbReference>
<dbReference type="EMBL" id="CP063849">
    <property type="protein sequence ID" value="QOY88287.1"/>
    <property type="molecule type" value="Genomic_DNA"/>
</dbReference>
<dbReference type="KEGG" id="pfer:IRI77_37080"/>
<dbReference type="Gene3D" id="3.30.450.20">
    <property type="entry name" value="PAS domain"/>
    <property type="match status" value="1"/>
</dbReference>
<feature type="domain" description="Histidine kinase" evidence="2">
    <location>
        <begin position="168"/>
        <end position="379"/>
    </location>
</feature>
<dbReference type="PANTHER" id="PTHR43547">
    <property type="entry name" value="TWO-COMPONENT HISTIDINE KINASE"/>
    <property type="match status" value="1"/>
</dbReference>
<evidence type="ECO:0000313" key="3">
    <source>
        <dbReference type="EMBL" id="QOY88287.1"/>
    </source>
</evidence>
<dbReference type="InterPro" id="IPR036890">
    <property type="entry name" value="HATPase_C_sf"/>
</dbReference>
<dbReference type="PANTHER" id="PTHR43547:SF2">
    <property type="entry name" value="HYBRID SIGNAL TRANSDUCTION HISTIDINE KINASE C"/>
    <property type="match status" value="1"/>
</dbReference>
<dbReference type="AlphaFoldDB" id="A0A7S7NR70"/>
<sequence length="392" mass="42686">MTDDTHYLPSARLPRSAVREQLKIALRPEVLLKLVNTTSEPLAILNPERQIVYCNEACWRLAGLSSQDEAIGLRPGDLLHCVNVAERPGGCGTTENCQFCDLAQALVKGQEGHATAGRCLIEGSLTASAAGTDYQVRVTPIPEAGPGWVCYSMTDISRESRRRALERTFFHDIMNRAFAVEGVADALVDESISSTDREDLTSMLGVAVRGLVEEIKSQRVLLAAESGELAVDPVQLNSLDVLRDAVRTGAAFWLDEDARLEIELGSQSVDFESDPALLGRILVNLLKNAIESSEPGQTVVTGCHRDREEVCFFVHNEGAMKPAVAARVFQRSYSTKGHSRGLGTYSVRLLTEEYLGGEVSFQSAPAAGTTFQVRLPLIARPRQATDTAETTR</sequence>
<dbReference type="Gene3D" id="3.30.565.10">
    <property type="entry name" value="Histidine kinase-like ATPase, C-terminal domain"/>
    <property type="match status" value="1"/>
</dbReference>
<protein>
    <submittedName>
        <fullName evidence="3">GHKL domain-containing protein</fullName>
    </submittedName>
</protein>
<dbReference type="InterPro" id="IPR000014">
    <property type="entry name" value="PAS"/>
</dbReference>
<evidence type="ECO:0000313" key="4">
    <source>
        <dbReference type="Proteomes" id="UP000593892"/>
    </source>
</evidence>
<dbReference type="SUPFAM" id="SSF55874">
    <property type="entry name" value="ATPase domain of HSP90 chaperone/DNA topoisomerase II/histidine kinase"/>
    <property type="match status" value="1"/>
</dbReference>
<organism evidence="3 4">
    <name type="scientific">Paludibaculum fermentans</name>
    <dbReference type="NCBI Taxonomy" id="1473598"/>
    <lineage>
        <taxon>Bacteria</taxon>
        <taxon>Pseudomonadati</taxon>
        <taxon>Acidobacteriota</taxon>
        <taxon>Terriglobia</taxon>
        <taxon>Bryobacterales</taxon>
        <taxon>Bryobacteraceae</taxon>
        <taxon>Paludibaculum</taxon>
    </lineage>
</organism>
<dbReference type="GO" id="GO:0000155">
    <property type="term" value="F:phosphorelay sensor kinase activity"/>
    <property type="evidence" value="ECO:0007669"/>
    <property type="project" value="TreeGrafter"/>
</dbReference>
<dbReference type="InterPro" id="IPR035965">
    <property type="entry name" value="PAS-like_dom_sf"/>
</dbReference>
<dbReference type="InterPro" id="IPR003594">
    <property type="entry name" value="HATPase_dom"/>
</dbReference>
<proteinExistence type="predicted"/>
<evidence type="ECO:0000259" key="2">
    <source>
        <dbReference type="PROSITE" id="PS50109"/>
    </source>
</evidence>
<dbReference type="Pfam" id="PF13188">
    <property type="entry name" value="PAS_8"/>
    <property type="match status" value="1"/>
</dbReference>
<accession>A0A7S7NR70</accession>
<dbReference type="RefSeq" id="WP_194449950.1">
    <property type="nucleotide sequence ID" value="NZ_CP063849.1"/>
</dbReference>
<gene>
    <name evidence="3" type="ORF">IRI77_37080</name>
</gene>